<dbReference type="RefSeq" id="WP_129602757.1">
    <property type="nucleotide sequence ID" value="NZ_SBLB01000004.1"/>
</dbReference>
<dbReference type="Gene3D" id="3.90.470.20">
    <property type="entry name" value="4'-phosphopantetheinyl transferase domain"/>
    <property type="match status" value="1"/>
</dbReference>
<organism evidence="5 6">
    <name type="scientific">Spirosoma sordidisoli</name>
    <dbReference type="NCBI Taxonomy" id="2502893"/>
    <lineage>
        <taxon>Bacteria</taxon>
        <taxon>Pseudomonadati</taxon>
        <taxon>Bacteroidota</taxon>
        <taxon>Cytophagia</taxon>
        <taxon>Cytophagales</taxon>
        <taxon>Cytophagaceae</taxon>
        <taxon>Spirosoma</taxon>
    </lineage>
</organism>
<keyword evidence="6" id="KW-1185">Reference proteome</keyword>
<evidence type="ECO:0000259" key="3">
    <source>
        <dbReference type="Pfam" id="PF01648"/>
    </source>
</evidence>
<evidence type="ECO:0000313" key="6">
    <source>
        <dbReference type="Proteomes" id="UP000290407"/>
    </source>
</evidence>
<dbReference type="InterPro" id="IPR008278">
    <property type="entry name" value="4-PPantetheinyl_Trfase_dom"/>
</dbReference>
<dbReference type="PANTHER" id="PTHR12215">
    <property type="entry name" value="PHOSPHOPANTETHEINE TRANSFERASE"/>
    <property type="match status" value="1"/>
</dbReference>
<dbReference type="GO" id="GO:0008897">
    <property type="term" value="F:holo-[acyl-carrier-protein] synthase activity"/>
    <property type="evidence" value="ECO:0007669"/>
    <property type="project" value="InterPro"/>
</dbReference>
<dbReference type="AlphaFoldDB" id="A0A4V1RW55"/>
<protein>
    <submittedName>
        <fullName evidence="5">4'-phosphopantetheinyl transferase superfamily protein</fullName>
    </submittedName>
</protein>
<accession>A0A4V1RW55</accession>
<dbReference type="SUPFAM" id="SSF56214">
    <property type="entry name" value="4'-phosphopantetheinyl transferase"/>
    <property type="match status" value="2"/>
</dbReference>
<dbReference type="GO" id="GO:0000287">
    <property type="term" value="F:magnesium ion binding"/>
    <property type="evidence" value="ECO:0007669"/>
    <property type="project" value="InterPro"/>
</dbReference>
<dbReference type="Proteomes" id="UP000290407">
    <property type="component" value="Unassembled WGS sequence"/>
</dbReference>
<sequence length="210" mass="23464">MPSPTVLSITPDCTAVLHPISDTEPTLRQRLTLTTGEEEELARITHPEQRVEWLACRVAVRQLVEAAGWTYAGLQKDEYGKPHLVGSAWHISISHTGGWAAAVLHRTRPVGIDIEPMRDKFTRVVPRILSAAEIHHAAGNAARLAVYWCAKESLYKLYGKRQLTFRQHLLIDPFADGAEQLTGHVRLPDHEEQLTIRCFRIGPGLLAVAF</sequence>
<dbReference type="InterPro" id="IPR050559">
    <property type="entry name" value="P-Pant_transferase_sf"/>
</dbReference>
<proteinExistence type="inferred from homology"/>
<comment type="caution">
    <text evidence="5">The sequence shown here is derived from an EMBL/GenBank/DDBJ whole genome shotgun (WGS) entry which is preliminary data.</text>
</comment>
<feature type="domain" description="4'-phosphopantetheinyl transferase N-terminal" evidence="4">
    <location>
        <begin position="37"/>
        <end position="104"/>
    </location>
</feature>
<evidence type="ECO:0000256" key="1">
    <source>
        <dbReference type="ARBA" id="ARBA00010990"/>
    </source>
</evidence>
<comment type="similarity">
    <text evidence="1">Belongs to the P-Pant transferase superfamily. Gsp/Sfp/HetI/AcpT family.</text>
</comment>
<dbReference type="GO" id="GO:0019878">
    <property type="term" value="P:lysine biosynthetic process via aminoadipic acid"/>
    <property type="evidence" value="ECO:0007669"/>
    <property type="project" value="TreeGrafter"/>
</dbReference>
<evidence type="ECO:0000256" key="2">
    <source>
        <dbReference type="ARBA" id="ARBA00022679"/>
    </source>
</evidence>
<dbReference type="InterPro" id="IPR041354">
    <property type="entry name" value="4PPT_N"/>
</dbReference>
<evidence type="ECO:0000259" key="4">
    <source>
        <dbReference type="Pfam" id="PF17837"/>
    </source>
</evidence>
<keyword evidence="2 5" id="KW-0808">Transferase</keyword>
<dbReference type="InterPro" id="IPR037143">
    <property type="entry name" value="4-PPantetheinyl_Trfase_dom_sf"/>
</dbReference>
<dbReference type="EMBL" id="SBLB01000004">
    <property type="protein sequence ID" value="RYC69088.1"/>
    <property type="molecule type" value="Genomic_DNA"/>
</dbReference>
<reference evidence="5 6" key="1">
    <citation type="submission" date="2019-01" db="EMBL/GenBank/DDBJ databases">
        <title>Spirosoma flava sp. nov., a propanil-degrading bacterium isolated from herbicide-contaminated soil.</title>
        <authorList>
            <person name="Zhang L."/>
            <person name="Jiang J.-D."/>
        </authorList>
    </citation>
    <scope>NUCLEOTIDE SEQUENCE [LARGE SCALE GENOMIC DNA]</scope>
    <source>
        <strain evidence="5 6">TY50</strain>
    </source>
</reference>
<gene>
    <name evidence="5" type="ORF">EQG79_16965</name>
</gene>
<dbReference type="Pfam" id="PF17837">
    <property type="entry name" value="4PPT_N"/>
    <property type="match status" value="1"/>
</dbReference>
<dbReference type="PANTHER" id="PTHR12215:SF10">
    <property type="entry name" value="L-AMINOADIPATE-SEMIALDEHYDE DEHYDROGENASE-PHOSPHOPANTETHEINYL TRANSFERASE"/>
    <property type="match status" value="1"/>
</dbReference>
<evidence type="ECO:0000313" key="5">
    <source>
        <dbReference type="EMBL" id="RYC69088.1"/>
    </source>
</evidence>
<name>A0A4V1RW55_9BACT</name>
<feature type="domain" description="4'-phosphopantetheinyl transferase" evidence="3">
    <location>
        <begin position="109"/>
        <end position="182"/>
    </location>
</feature>
<dbReference type="GO" id="GO:0005829">
    <property type="term" value="C:cytosol"/>
    <property type="evidence" value="ECO:0007669"/>
    <property type="project" value="TreeGrafter"/>
</dbReference>
<dbReference type="Pfam" id="PF01648">
    <property type="entry name" value="ACPS"/>
    <property type="match status" value="1"/>
</dbReference>